<dbReference type="PROSITE" id="PS50850">
    <property type="entry name" value="MFS"/>
    <property type="match status" value="1"/>
</dbReference>
<dbReference type="InterPro" id="IPR003663">
    <property type="entry name" value="Sugar/inositol_transpt"/>
</dbReference>
<dbReference type="PRINTS" id="PR00171">
    <property type="entry name" value="SUGRTRNSPORT"/>
</dbReference>
<dbReference type="KEGG" id="evi:Echvi_2810"/>
<keyword evidence="4 8" id="KW-0812">Transmembrane</keyword>
<feature type="transmembrane region" description="Helical" evidence="8">
    <location>
        <begin position="7"/>
        <end position="30"/>
    </location>
</feature>
<organism evidence="10 11">
    <name type="scientific">Echinicola vietnamensis (strain DSM 17526 / LMG 23754 / KMM 6221)</name>
    <dbReference type="NCBI Taxonomy" id="926556"/>
    <lineage>
        <taxon>Bacteria</taxon>
        <taxon>Pseudomonadati</taxon>
        <taxon>Bacteroidota</taxon>
        <taxon>Cytophagia</taxon>
        <taxon>Cytophagales</taxon>
        <taxon>Cyclobacteriaceae</taxon>
        <taxon>Echinicola</taxon>
    </lineage>
</organism>
<keyword evidence="6 8" id="KW-0472">Membrane</keyword>
<dbReference type="NCBIfam" id="TIGR00879">
    <property type="entry name" value="SP"/>
    <property type="match status" value="1"/>
</dbReference>
<dbReference type="OrthoDB" id="9783823at2"/>
<evidence type="ECO:0000256" key="6">
    <source>
        <dbReference type="ARBA" id="ARBA00023136"/>
    </source>
</evidence>
<dbReference type="EMBL" id="CP003346">
    <property type="protein sequence ID" value="AGA79049.1"/>
    <property type="molecule type" value="Genomic_DNA"/>
</dbReference>
<dbReference type="Proteomes" id="UP000010796">
    <property type="component" value="Chromosome"/>
</dbReference>
<sequence length="450" mass="49837">MKNLTTYYAFIVSLTGFLFGFDTAVISGANLPLKALWQTSDWFHGFFIMSVALWGTVIGALLGGIPCHHLGRKNTLFWIGVMFLVSALGTALATDPFVFSFYRFVGGVAIGASSIAAPTYVSEISQAYQRGRRVGLYQINIVSGILVAYVSNYLLQGVGDHNDWRWMLAAEIIPAIIYLAFILDIPESPRWLILKQKDESAAQKVLKKITTGKIDQLLLSIKHDSLRSKKMKLFSAKNRLPLFLAGIIAIFNQLSGINFILYYAPEIMEKAGFVTTTSLLGAVCIGFTNLIFTLIGMSLIDKTGRKQLMLIGSMGYIISLGLVSYGFYDSSSPLFILTSILIFIAAHGIGQGAVIWVFISEIFPNKVRAMGQSFGAGVHWGGAAMITLFGAVLIDTLMPFQIFMVFMALMILQFVFVWRYMPETKGLELENLHSKLAQKLYEKFPSDHKT</sequence>
<evidence type="ECO:0000256" key="8">
    <source>
        <dbReference type="SAM" id="Phobius"/>
    </source>
</evidence>
<feature type="transmembrane region" description="Helical" evidence="8">
    <location>
        <begin position="308"/>
        <end position="328"/>
    </location>
</feature>
<keyword evidence="5 8" id="KW-1133">Transmembrane helix</keyword>
<dbReference type="Pfam" id="PF00083">
    <property type="entry name" value="Sugar_tr"/>
    <property type="match status" value="1"/>
</dbReference>
<dbReference type="PROSITE" id="PS00217">
    <property type="entry name" value="SUGAR_TRANSPORT_2"/>
    <property type="match status" value="1"/>
</dbReference>
<dbReference type="InterPro" id="IPR020846">
    <property type="entry name" value="MFS_dom"/>
</dbReference>
<comment type="similarity">
    <text evidence="2 7">Belongs to the major facilitator superfamily. Sugar transporter (TC 2.A.1.1) family.</text>
</comment>
<dbReference type="eggNOG" id="COG2814">
    <property type="taxonomic scope" value="Bacteria"/>
</dbReference>
<feature type="transmembrane region" description="Helical" evidence="8">
    <location>
        <begin position="276"/>
        <end position="296"/>
    </location>
</feature>
<comment type="subcellular location">
    <subcellularLocation>
        <location evidence="1">Membrane</location>
        <topology evidence="1">Multi-pass membrane protein</topology>
    </subcellularLocation>
</comment>
<evidence type="ECO:0000256" key="3">
    <source>
        <dbReference type="ARBA" id="ARBA00022448"/>
    </source>
</evidence>
<dbReference type="GO" id="GO:0022857">
    <property type="term" value="F:transmembrane transporter activity"/>
    <property type="evidence" value="ECO:0007669"/>
    <property type="project" value="InterPro"/>
</dbReference>
<keyword evidence="3 7" id="KW-0813">Transport</keyword>
<name>L0FYS7_ECHVK</name>
<dbReference type="InterPro" id="IPR050814">
    <property type="entry name" value="Myo-inositol_Transporter"/>
</dbReference>
<evidence type="ECO:0000256" key="1">
    <source>
        <dbReference type="ARBA" id="ARBA00004141"/>
    </source>
</evidence>
<dbReference type="InterPro" id="IPR005828">
    <property type="entry name" value="MFS_sugar_transport-like"/>
</dbReference>
<feature type="transmembrane region" description="Helical" evidence="8">
    <location>
        <begin position="75"/>
        <end position="94"/>
    </location>
</feature>
<dbReference type="RefSeq" id="WP_015266601.1">
    <property type="nucleotide sequence ID" value="NC_019904.1"/>
</dbReference>
<dbReference type="PANTHER" id="PTHR48020:SF12">
    <property type="entry name" value="PROTON MYO-INOSITOL COTRANSPORTER"/>
    <property type="match status" value="1"/>
</dbReference>
<feature type="transmembrane region" description="Helical" evidence="8">
    <location>
        <begin position="334"/>
        <end position="359"/>
    </location>
</feature>
<evidence type="ECO:0000256" key="2">
    <source>
        <dbReference type="ARBA" id="ARBA00010992"/>
    </source>
</evidence>
<dbReference type="Gene3D" id="1.20.1250.20">
    <property type="entry name" value="MFS general substrate transporter like domains"/>
    <property type="match status" value="1"/>
</dbReference>
<gene>
    <name evidence="10" type="ordered locus">Echvi_2810</name>
</gene>
<proteinExistence type="inferred from homology"/>
<dbReference type="SUPFAM" id="SSF103473">
    <property type="entry name" value="MFS general substrate transporter"/>
    <property type="match status" value="1"/>
</dbReference>
<feature type="transmembrane region" description="Helical" evidence="8">
    <location>
        <begin position="134"/>
        <end position="154"/>
    </location>
</feature>
<evidence type="ECO:0000256" key="5">
    <source>
        <dbReference type="ARBA" id="ARBA00022989"/>
    </source>
</evidence>
<evidence type="ECO:0000259" key="9">
    <source>
        <dbReference type="PROSITE" id="PS50850"/>
    </source>
</evidence>
<dbReference type="HOGENOM" id="CLU_001265_30_5_10"/>
<feature type="transmembrane region" description="Helical" evidence="8">
    <location>
        <begin position="166"/>
        <end position="185"/>
    </location>
</feature>
<protein>
    <submittedName>
        <fullName evidence="10">MFS transporter, sugar porter family</fullName>
    </submittedName>
</protein>
<feature type="transmembrane region" description="Helical" evidence="8">
    <location>
        <begin position="42"/>
        <end position="63"/>
    </location>
</feature>
<feature type="transmembrane region" description="Helical" evidence="8">
    <location>
        <begin position="240"/>
        <end position="264"/>
    </location>
</feature>
<dbReference type="AlphaFoldDB" id="L0FYS7"/>
<keyword evidence="11" id="KW-1185">Reference proteome</keyword>
<feature type="transmembrane region" description="Helical" evidence="8">
    <location>
        <begin position="400"/>
        <end position="418"/>
    </location>
</feature>
<feature type="transmembrane region" description="Helical" evidence="8">
    <location>
        <begin position="100"/>
        <end position="122"/>
    </location>
</feature>
<feature type="transmembrane region" description="Helical" evidence="8">
    <location>
        <begin position="371"/>
        <end position="394"/>
    </location>
</feature>
<dbReference type="InterPro" id="IPR036259">
    <property type="entry name" value="MFS_trans_sf"/>
</dbReference>
<evidence type="ECO:0000313" key="11">
    <source>
        <dbReference type="Proteomes" id="UP000010796"/>
    </source>
</evidence>
<dbReference type="InterPro" id="IPR005829">
    <property type="entry name" value="Sugar_transporter_CS"/>
</dbReference>
<evidence type="ECO:0000256" key="7">
    <source>
        <dbReference type="RuleBase" id="RU003346"/>
    </source>
</evidence>
<feature type="domain" description="Major facilitator superfamily (MFS) profile" evidence="9">
    <location>
        <begin position="8"/>
        <end position="425"/>
    </location>
</feature>
<dbReference type="PANTHER" id="PTHR48020">
    <property type="entry name" value="PROTON MYO-INOSITOL COTRANSPORTER"/>
    <property type="match status" value="1"/>
</dbReference>
<reference evidence="11" key="1">
    <citation type="submission" date="2012-02" db="EMBL/GenBank/DDBJ databases">
        <title>The complete genome of Echinicola vietnamensis DSM 17526.</title>
        <authorList>
            <person name="Lucas S."/>
            <person name="Copeland A."/>
            <person name="Lapidus A."/>
            <person name="Glavina del Rio T."/>
            <person name="Dalin E."/>
            <person name="Tice H."/>
            <person name="Bruce D."/>
            <person name="Goodwin L."/>
            <person name="Pitluck S."/>
            <person name="Peters L."/>
            <person name="Ovchinnikova G."/>
            <person name="Teshima H."/>
            <person name="Kyrpides N."/>
            <person name="Mavromatis K."/>
            <person name="Ivanova N."/>
            <person name="Brettin T."/>
            <person name="Detter J.C."/>
            <person name="Han C."/>
            <person name="Larimer F."/>
            <person name="Land M."/>
            <person name="Hauser L."/>
            <person name="Markowitz V."/>
            <person name="Cheng J.-F."/>
            <person name="Hugenholtz P."/>
            <person name="Woyke T."/>
            <person name="Wu D."/>
            <person name="Brambilla E."/>
            <person name="Klenk H.-P."/>
            <person name="Eisen J.A."/>
        </authorList>
    </citation>
    <scope>NUCLEOTIDE SEQUENCE [LARGE SCALE GENOMIC DNA]</scope>
    <source>
        <strain evidence="11">DSM 17526 / LMG 23754 / KMM 6221</strain>
    </source>
</reference>
<evidence type="ECO:0000256" key="4">
    <source>
        <dbReference type="ARBA" id="ARBA00022692"/>
    </source>
</evidence>
<dbReference type="STRING" id="926556.Echvi_2810"/>
<accession>L0FYS7</accession>
<evidence type="ECO:0000313" key="10">
    <source>
        <dbReference type="EMBL" id="AGA79049.1"/>
    </source>
</evidence>
<dbReference type="GO" id="GO:0016020">
    <property type="term" value="C:membrane"/>
    <property type="evidence" value="ECO:0007669"/>
    <property type="project" value="UniProtKB-SubCell"/>
</dbReference>